<sequence length="265" mass="31417">MAKSSYNNPRFFDFVYDEFLTVGLEDSIFSFQEGNLFNSLTRENILELLEITGVLPEIRKKGYEKVQLEISGMGQDFQRIVLIFDKEILLHLRLSIREYRLEINDYYFKEKYLIINWLQTRHPKYQSMDKSRLYPGQDVPGLGIFNQVSDFIGFLILSLRLNGAIVRPEYFHDAVLFSKKFRFLTPEAQALFLALRRDFKNESIREISTYLHSGRIRNHKNILEWKAVEMILFLEKTLNSFVFNKKFDKKVTKILDTIKLNVVET</sequence>
<accession>A0A0E2BF90</accession>
<gene>
    <name evidence="1" type="ORF">LEP1GSC179_2171</name>
</gene>
<name>A0A0E2BF90_9LEPT</name>
<keyword evidence="2" id="KW-1185">Reference proteome</keyword>
<dbReference type="Proteomes" id="UP000006329">
    <property type="component" value="Unassembled WGS sequence"/>
</dbReference>
<proteinExistence type="predicted"/>
<evidence type="ECO:0000313" key="2">
    <source>
        <dbReference type="Proteomes" id="UP000006329"/>
    </source>
</evidence>
<protein>
    <recommendedName>
        <fullName evidence="3">Histone deacetylase</fullName>
    </recommendedName>
</protein>
<evidence type="ECO:0000313" key="1">
    <source>
        <dbReference type="EMBL" id="EKO33975.1"/>
    </source>
</evidence>
<dbReference type="AlphaFoldDB" id="A0A0E2BF90"/>
<comment type="caution">
    <text evidence="1">The sequence shown here is derived from an EMBL/GenBank/DDBJ whole genome shotgun (WGS) entry which is preliminary data.</text>
</comment>
<dbReference type="RefSeq" id="WP_004478185.1">
    <property type="nucleotide sequence ID" value="NZ_AHON02000042.1"/>
</dbReference>
<dbReference type="EMBL" id="AHON02000042">
    <property type="protein sequence ID" value="EKO33975.1"/>
    <property type="molecule type" value="Genomic_DNA"/>
</dbReference>
<evidence type="ECO:0008006" key="3">
    <source>
        <dbReference type="Google" id="ProtNLM"/>
    </source>
</evidence>
<organism evidence="1 2">
    <name type="scientific">Leptospira santarosai str. MOR084</name>
    <dbReference type="NCBI Taxonomy" id="1049984"/>
    <lineage>
        <taxon>Bacteria</taxon>
        <taxon>Pseudomonadati</taxon>
        <taxon>Spirochaetota</taxon>
        <taxon>Spirochaetia</taxon>
        <taxon>Leptospirales</taxon>
        <taxon>Leptospiraceae</taxon>
        <taxon>Leptospira</taxon>
    </lineage>
</organism>
<reference evidence="1" key="1">
    <citation type="submission" date="2012-10" db="EMBL/GenBank/DDBJ databases">
        <authorList>
            <person name="Harkins D.M."/>
            <person name="Durkin A.S."/>
            <person name="Brinkac L.M."/>
            <person name="Haft D.H."/>
            <person name="Selengut J.D."/>
            <person name="Sanka R."/>
            <person name="DePew J."/>
            <person name="Purushe J."/>
            <person name="Matthias M.A."/>
            <person name="Vinetz J.M."/>
            <person name="Sutton G.G."/>
            <person name="Nierman W.C."/>
            <person name="Fouts D.E."/>
        </authorList>
    </citation>
    <scope>NUCLEOTIDE SEQUENCE [LARGE SCALE GENOMIC DNA]</scope>
    <source>
        <strain evidence="1">MOR084</strain>
    </source>
</reference>